<gene>
    <name evidence="1" type="ORF">EAG_00155</name>
</gene>
<keyword evidence="2" id="KW-1185">Reference proteome</keyword>
<dbReference type="AlphaFoldDB" id="E2ANR3"/>
<dbReference type="EMBL" id="GL441307">
    <property type="protein sequence ID" value="EFN64926.1"/>
    <property type="molecule type" value="Genomic_DNA"/>
</dbReference>
<feature type="non-terminal residue" evidence="1">
    <location>
        <position position="1"/>
    </location>
</feature>
<dbReference type="Proteomes" id="UP000000311">
    <property type="component" value="Unassembled WGS sequence"/>
</dbReference>
<dbReference type="InParanoid" id="E2ANR3"/>
<sequence>HLRSCLQGLAERLIRSLSITGDNYERAWTILSKHYENKRELIRSNFAAFTALPKMKSETAEKLNRIFNAITIAVNAQESIKRP</sequence>
<dbReference type="OrthoDB" id="7554381at2759"/>
<dbReference type="Pfam" id="PF03564">
    <property type="entry name" value="DUF1759"/>
    <property type="match status" value="1"/>
</dbReference>
<evidence type="ECO:0000313" key="2">
    <source>
        <dbReference type="Proteomes" id="UP000000311"/>
    </source>
</evidence>
<name>E2ANR3_CAMFO</name>
<protein>
    <submittedName>
        <fullName evidence="1">Uncharacterized protein</fullName>
    </submittedName>
</protein>
<organism evidence="2">
    <name type="scientific">Camponotus floridanus</name>
    <name type="common">Florida carpenter ant</name>
    <dbReference type="NCBI Taxonomy" id="104421"/>
    <lineage>
        <taxon>Eukaryota</taxon>
        <taxon>Metazoa</taxon>
        <taxon>Ecdysozoa</taxon>
        <taxon>Arthropoda</taxon>
        <taxon>Hexapoda</taxon>
        <taxon>Insecta</taxon>
        <taxon>Pterygota</taxon>
        <taxon>Neoptera</taxon>
        <taxon>Endopterygota</taxon>
        <taxon>Hymenoptera</taxon>
        <taxon>Apocrita</taxon>
        <taxon>Aculeata</taxon>
        <taxon>Formicoidea</taxon>
        <taxon>Formicidae</taxon>
        <taxon>Formicinae</taxon>
        <taxon>Camponotus</taxon>
    </lineage>
</organism>
<accession>E2ANR3</accession>
<proteinExistence type="predicted"/>
<dbReference type="OMA" id="YERAWTI"/>
<reference evidence="1 2" key="1">
    <citation type="journal article" date="2010" name="Science">
        <title>Genomic comparison of the ants Camponotus floridanus and Harpegnathos saltator.</title>
        <authorList>
            <person name="Bonasio R."/>
            <person name="Zhang G."/>
            <person name="Ye C."/>
            <person name="Mutti N.S."/>
            <person name="Fang X."/>
            <person name="Qin N."/>
            <person name="Donahue G."/>
            <person name="Yang P."/>
            <person name="Li Q."/>
            <person name="Li C."/>
            <person name="Zhang P."/>
            <person name="Huang Z."/>
            <person name="Berger S.L."/>
            <person name="Reinberg D."/>
            <person name="Wang J."/>
            <person name="Liebig J."/>
        </authorList>
    </citation>
    <scope>NUCLEOTIDE SEQUENCE [LARGE SCALE GENOMIC DNA]</scope>
    <source>
        <strain evidence="2">C129</strain>
    </source>
</reference>
<feature type="non-terminal residue" evidence="1">
    <location>
        <position position="83"/>
    </location>
</feature>
<evidence type="ECO:0000313" key="1">
    <source>
        <dbReference type="EMBL" id="EFN64926.1"/>
    </source>
</evidence>
<dbReference type="InterPro" id="IPR005312">
    <property type="entry name" value="DUF1759"/>
</dbReference>